<dbReference type="HOGENOM" id="CLU_1501826_0_0_6"/>
<dbReference type="CDD" id="cd00383">
    <property type="entry name" value="trans_reg_C"/>
    <property type="match status" value="1"/>
</dbReference>
<dbReference type="RefSeq" id="WP_006892212.1">
    <property type="nucleotide sequence ID" value="NZ_JH109153.1"/>
</dbReference>
<dbReference type="GO" id="GO:0003677">
    <property type="term" value="F:DNA binding"/>
    <property type="evidence" value="ECO:0007669"/>
    <property type="project" value="UniProtKB-UniRule"/>
</dbReference>
<dbReference type="PROSITE" id="PS51755">
    <property type="entry name" value="OMPR_PHOB"/>
    <property type="match status" value="1"/>
</dbReference>
<dbReference type="OrthoDB" id="5571399at2"/>
<dbReference type="Gene3D" id="1.10.10.10">
    <property type="entry name" value="Winged helix-like DNA-binding domain superfamily/Winged helix DNA-binding domain"/>
    <property type="match status" value="1"/>
</dbReference>
<dbReference type="GO" id="GO:0006355">
    <property type="term" value="P:regulation of DNA-templated transcription"/>
    <property type="evidence" value="ECO:0007669"/>
    <property type="project" value="InterPro"/>
</dbReference>
<dbReference type="InterPro" id="IPR001867">
    <property type="entry name" value="OmpR/PhoB-type_DNA-bd"/>
</dbReference>
<feature type="DNA-binding region" description="OmpR/PhoB-type" evidence="2">
    <location>
        <begin position="68"/>
        <end position="172"/>
    </location>
</feature>
<gene>
    <name evidence="4" type="ORF">Mettu_3092</name>
</gene>
<dbReference type="GO" id="GO:0000160">
    <property type="term" value="P:phosphorelay signal transduction system"/>
    <property type="evidence" value="ECO:0007669"/>
    <property type="project" value="InterPro"/>
</dbReference>
<dbReference type="SMART" id="SM00862">
    <property type="entry name" value="Trans_reg_C"/>
    <property type="match status" value="1"/>
</dbReference>
<evidence type="ECO:0000313" key="4">
    <source>
        <dbReference type="EMBL" id="EGW19970.1"/>
    </source>
</evidence>
<accession>G3IY48</accession>
<dbReference type="Proteomes" id="UP000004664">
    <property type="component" value="Unassembled WGS sequence"/>
</dbReference>
<feature type="domain" description="OmpR/PhoB-type" evidence="3">
    <location>
        <begin position="68"/>
        <end position="172"/>
    </location>
</feature>
<dbReference type="InterPro" id="IPR036388">
    <property type="entry name" value="WH-like_DNA-bd_sf"/>
</dbReference>
<evidence type="ECO:0000256" key="1">
    <source>
        <dbReference type="ARBA" id="ARBA00023125"/>
    </source>
</evidence>
<keyword evidence="1 2" id="KW-0238">DNA-binding</keyword>
<sequence length="179" mass="19957">MILIAILDHNAYLLKNIPPNLQLTDFTATTALDGKNLSAWLVTHGVDMLALPLPNEHERPATSPIRAKPERLNGNAQARWRLNLSQLELIPPDGRPIPLSHNEGCVLGAAANANGNLVSRKRLIEALGQDFWHYDERRLESLISRLRRKLAAYAPEDFSIRGVKGQGYLFGVTLRIVEI</sequence>
<protein>
    <submittedName>
        <fullName evidence="4">Transcriptional regulator, winged helix family</fullName>
    </submittedName>
</protein>
<keyword evidence="5" id="KW-1185">Reference proteome</keyword>
<name>G3IY48_METTV</name>
<dbReference type="AlphaFoldDB" id="G3IY48"/>
<dbReference type="STRING" id="697282.Mettu_3092"/>
<evidence type="ECO:0000259" key="3">
    <source>
        <dbReference type="PROSITE" id="PS51755"/>
    </source>
</evidence>
<reference evidence="4 5" key="1">
    <citation type="submission" date="2011-06" db="EMBL/GenBank/DDBJ databases">
        <title>Genomic sequence of Methylobacter tundripaludum SV96.</title>
        <authorList>
            <consortium name="US DOE Joint Genome Institute"/>
            <person name="Lucas S."/>
            <person name="Han J."/>
            <person name="Lapidus A."/>
            <person name="Cheng J.-F."/>
            <person name="Goodwin L."/>
            <person name="Pitluck S."/>
            <person name="Held B."/>
            <person name="Detter J.C."/>
            <person name="Han C."/>
            <person name="Tapia R."/>
            <person name="Land M."/>
            <person name="Hauser L."/>
            <person name="Kyrpides N."/>
            <person name="Ivanova N."/>
            <person name="Ovchinnikova G."/>
            <person name="Pagani I."/>
            <person name="Klotz M.G."/>
            <person name="Dispirito A.A."/>
            <person name="Murrell J.C."/>
            <person name="Dunfield P."/>
            <person name="Kalyuzhnaya M.G."/>
            <person name="Svenning M."/>
            <person name="Trotsenko Y.A."/>
            <person name="Stein L.Y."/>
            <person name="Woyke T."/>
        </authorList>
    </citation>
    <scope>NUCLEOTIDE SEQUENCE [LARGE SCALE GENOMIC DNA]</scope>
    <source>
        <strain evidence="5">ATCC BAA-1195 / DSM 17260 / SV96</strain>
    </source>
</reference>
<evidence type="ECO:0000256" key="2">
    <source>
        <dbReference type="PROSITE-ProRule" id="PRU01091"/>
    </source>
</evidence>
<dbReference type="EMBL" id="JH109153">
    <property type="protein sequence ID" value="EGW19970.1"/>
    <property type="molecule type" value="Genomic_DNA"/>
</dbReference>
<organism evidence="4 5">
    <name type="scientific">Methylobacter tundripaludum (strain ATCC BAA-1195 / DSM 17260 / SV96)</name>
    <dbReference type="NCBI Taxonomy" id="697282"/>
    <lineage>
        <taxon>Bacteria</taxon>
        <taxon>Pseudomonadati</taxon>
        <taxon>Pseudomonadota</taxon>
        <taxon>Gammaproteobacteria</taxon>
        <taxon>Methylococcales</taxon>
        <taxon>Methylococcaceae</taxon>
        <taxon>Methylobacter</taxon>
    </lineage>
</organism>
<dbReference type="InterPro" id="IPR016032">
    <property type="entry name" value="Sig_transdc_resp-reg_C-effctor"/>
</dbReference>
<dbReference type="SUPFAM" id="SSF46894">
    <property type="entry name" value="C-terminal effector domain of the bipartite response regulators"/>
    <property type="match status" value="1"/>
</dbReference>
<evidence type="ECO:0000313" key="5">
    <source>
        <dbReference type="Proteomes" id="UP000004664"/>
    </source>
</evidence>
<proteinExistence type="predicted"/>
<dbReference type="Pfam" id="PF00486">
    <property type="entry name" value="Trans_reg_C"/>
    <property type="match status" value="1"/>
</dbReference>
<dbReference type="eggNOG" id="COG0745">
    <property type="taxonomic scope" value="Bacteria"/>
</dbReference>